<comment type="caution">
    <text evidence="1">The sequence shown here is derived from an EMBL/GenBank/DDBJ whole genome shotgun (WGS) entry which is preliminary data.</text>
</comment>
<dbReference type="OrthoDB" id="4460129at2"/>
<dbReference type="EMBL" id="BLAF01000081">
    <property type="protein sequence ID" value="GES26220.1"/>
    <property type="molecule type" value="Genomic_DNA"/>
</dbReference>
<evidence type="ECO:0000313" key="2">
    <source>
        <dbReference type="Proteomes" id="UP000377595"/>
    </source>
</evidence>
<dbReference type="RefSeq" id="WP_155350953.1">
    <property type="nucleotide sequence ID" value="NZ_BAAAHM010000059.1"/>
</dbReference>
<organism evidence="1 2">
    <name type="scientific">Acrocarpospora pleiomorpha</name>
    <dbReference type="NCBI Taxonomy" id="90975"/>
    <lineage>
        <taxon>Bacteria</taxon>
        <taxon>Bacillati</taxon>
        <taxon>Actinomycetota</taxon>
        <taxon>Actinomycetes</taxon>
        <taxon>Streptosporangiales</taxon>
        <taxon>Streptosporangiaceae</taxon>
        <taxon>Acrocarpospora</taxon>
    </lineage>
</organism>
<evidence type="ECO:0000313" key="1">
    <source>
        <dbReference type="EMBL" id="GES26220.1"/>
    </source>
</evidence>
<reference evidence="1 2" key="1">
    <citation type="submission" date="2019-10" db="EMBL/GenBank/DDBJ databases">
        <title>Whole genome shotgun sequence of Acrocarpospora pleiomorpha NBRC 16267.</title>
        <authorList>
            <person name="Ichikawa N."/>
            <person name="Kimura A."/>
            <person name="Kitahashi Y."/>
            <person name="Komaki H."/>
            <person name="Oguchi A."/>
        </authorList>
    </citation>
    <scope>NUCLEOTIDE SEQUENCE [LARGE SCALE GENOMIC DNA]</scope>
    <source>
        <strain evidence="1 2">NBRC 16267</strain>
    </source>
</reference>
<sequence>MNSAIAEDYAWFDDHDSGLAEGFCVTFVRGLTPQQAFDRLGITPDPDPDDDGFYEEGVMAASAVDGGTVLIEFNGFEGISDTVAGPLSIGTVTAAVFCNVNLDQQFVHAANGQVVAAFEPDYPGSRSGTDEDRLLTHMIELGMPTEDVDDADAWGDPIHTAFALAERVTGVRLTPEAIDNPALIGSTAHLS</sequence>
<dbReference type="AlphaFoldDB" id="A0A5M3XYW7"/>
<proteinExistence type="predicted"/>
<name>A0A5M3XYW7_9ACTN</name>
<dbReference type="InterPro" id="IPR045592">
    <property type="entry name" value="DUF6461"/>
</dbReference>
<protein>
    <submittedName>
        <fullName evidence="1">Uncharacterized protein</fullName>
    </submittedName>
</protein>
<keyword evidence="2" id="KW-1185">Reference proteome</keyword>
<gene>
    <name evidence="1" type="ORF">Aple_091190</name>
</gene>
<accession>A0A5M3XYW7</accession>
<dbReference type="Pfam" id="PF20062">
    <property type="entry name" value="DUF6461"/>
    <property type="match status" value="1"/>
</dbReference>
<dbReference type="Proteomes" id="UP000377595">
    <property type="component" value="Unassembled WGS sequence"/>
</dbReference>